<evidence type="ECO:0000313" key="1">
    <source>
        <dbReference type="EMBL" id="TMQ52404.1"/>
    </source>
</evidence>
<proteinExistence type="predicted"/>
<reference evidence="1 2" key="1">
    <citation type="journal article" date="2019" name="Nat. Microbiol.">
        <title>Mediterranean grassland soil C-N compound turnover is dependent on rainfall and depth, and is mediated by genomically divergent microorganisms.</title>
        <authorList>
            <person name="Diamond S."/>
            <person name="Andeer P.F."/>
            <person name="Li Z."/>
            <person name="Crits-Christoph A."/>
            <person name="Burstein D."/>
            <person name="Anantharaman K."/>
            <person name="Lane K.R."/>
            <person name="Thomas B.C."/>
            <person name="Pan C."/>
            <person name="Northen T.R."/>
            <person name="Banfield J.F."/>
        </authorList>
    </citation>
    <scope>NUCLEOTIDE SEQUENCE [LARGE SCALE GENOMIC DNA]</scope>
    <source>
        <strain evidence="1">WS_4</strain>
    </source>
</reference>
<dbReference type="Proteomes" id="UP000319829">
    <property type="component" value="Unassembled WGS sequence"/>
</dbReference>
<organism evidence="1 2">
    <name type="scientific">Eiseniibacteriota bacterium</name>
    <dbReference type="NCBI Taxonomy" id="2212470"/>
    <lineage>
        <taxon>Bacteria</taxon>
        <taxon>Candidatus Eiseniibacteriota</taxon>
    </lineage>
</organism>
<sequence>MTPDPAKLLEEALKLSPESRAALAASLLQSLDEEVDEDAEAAWAAEIAKRIRELDSGAVMAIPWSEARRRILDR</sequence>
<dbReference type="AlphaFoldDB" id="A0A538SM02"/>
<accession>A0A538SM02</accession>
<dbReference type="EMBL" id="VBOU01000102">
    <property type="protein sequence ID" value="TMQ52404.1"/>
    <property type="molecule type" value="Genomic_DNA"/>
</dbReference>
<protein>
    <submittedName>
        <fullName evidence="1">Addiction module component, family protein</fullName>
    </submittedName>
</protein>
<dbReference type="Pfam" id="PF09720">
    <property type="entry name" value="Unstab_antitox"/>
    <property type="match status" value="1"/>
</dbReference>
<name>A0A538SM02_UNCEI</name>
<dbReference type="NCBIfam" id="TIGR02574">
    <property type="entry name" value="stabl_TIGR02574"/>
    <property type="match status" value="1"/>
</dbReference>
<evidence type="ECO:0000313" key="2">
    <source>
        <dbReference type="Proteomes" id="UP000319829"/>
    </source>
</evidence>
<dbReference type="InterPro" id="IPR013406">
    <property type="entry name" value="CHP02574_addiction_mod"/>
</dbReference>
<gene>
    <name evidence="1" type="ORF">E6K74_12325</name>
</gene>
<comment type="caution">
    <text evidence="1">The sequence shown here is derived from an EMBL/GenBank/DDBJ whole genome shotgun (WGS) entry which is preliminary data.</text>
</comment>